<comment type="caution">
    <text evidence="1">The sequence shown here is derived from an EMBL/GenBank/DDBJ whole genome shotgun (WGS) entry which is preliminary data.</text>
</comment>
<sequence>MRCDACKFWQQPDGDEWEPVRQSFGRCARTPHVEDMTQWADKDGLYQRVMNDEHSDRTAAAADASGYAAWLLTKAEHFCPMFYAAAAHPQPNDAPSKDEAQQ</sequence>
<evidence type="ECO:0000313" key="1">
    <source>
        <dbReference type="EMBL" id="MFC3169258.1"/>
    </source>
</evidence>
<dbReference type="EMBL" id="JBHRTE010000059">
    <property type="protein sequence ID" value="MFC3169258.1"/>
    <property type="molecule type" value="Genomic_DNA"/>
</dbReference>
<proteinExistence type="predicted"/>
<keyword evidence="2" id="KW-1185">Reference proteome</keyword>
<organism evidence="1 2">
    <name type="scientific">Paracoccus fontiphilus</name>
    <dbReference type="NCBI Taxonomy" id="1815556"/>
    <lineage>
        <taxon>Bacteria</taxon>
        <taxon>Pseudomonadati</taxon>
        <taxon>Pseudomonadota</taxon>
        <taxon>Alphaproteobacteria</taxon>
        <taxon>Rhodobacterales</taxon>
        <taxon>Paracoccaceae</taxon>
        <taxon>Paracoccus</taxon>
    </lineage>
</organism>
<protein>
    <submittedName>
        <fullName evidence="1">Uncharacterized protein</fullName>
    </submittedName>
</protein>
<evidence type="ECO:0000313" key="2">
    <source>
        <dbReference type="Proteomes" id="UP001595557"/>
    </source>
</evidence>
<dbReference type="Proteomes" id="UP001595557">
    <property type="component" value="Unassembled WGS sequence"/>
</dbReference>
<name>A0ABV7IF88_9RHOB</name>
<accession>A0ABV7IF88</accession>
<reference evidence="2" key="1">
    <citation type="journal article" date="2019" name="Int. J. Syst. Evol. Microbiol.">
        <title>The Global Catalogue of Microorganisms (GCM) 10K type strain sequencing project: providing services to taxonomists for standard genome sequencing and annotation.</title>
        <authorList>
            <consortium name="The Broad Institute Genomics Platform"/>
            <consortium name="The Broad Institute Genome Sequencing Center for Infectious Disease"/>
            <person name="Wu L."/>
            <person name="Ma J."/>
        </authorList>
    </citation>
    <scope>NUCLEOTIDE SEQUENCE [LARGE SCALE GENOMIC DNA]</scope>
    <source>
        <strain evidence="2">KCTC 52239</strain>
    </source>
</reference>
<gene>
    <name evidence="1" type="ORF">ACFOD7_14490</name>
</gene>